<feature type="transmembrane region" description="Helical" evidence="5">
    <location>
        <begin position="144"/>
        <end position="162"/>
    </location>
</feature>
<organism evidence="6 7">
    <name type="scientific">Paracoccus niistensis</name>
    <dbReference type="NCBI Taxonomy" id="632935"/>
    <lineage>
        <taxon>Bacteria</taxon>
        <taxon>Pseudomonadati</taxon>
        <taxon>Pseudomonadota</taxon>
        <taxon>Alphaproteobacteria</taxon>
        <taxon>Rhodobacterales</taxon>
        <taxon>Paracoccaceae</taxon>
        <taxon>Paracoccus</taxon>
    </lineage>
</organism>
<name>A0ABV6HZ55_9RHOB</name>
<dbReference type="Pfam" id="PF07264">
    <property type="entry name" value="EI24"/>
    <property type="match status" value="1"/>
</dbReference>
<evidence type="ECO:0000313" key="6">
    <source>
        <dbReference type="EMBL" id="MFC0339233.1"/>
    </source>
</evidence>
<evidence type="ECO:0000256" key="3">
    <source>
        <dbReference type="ARBA" id="ARBA00022989"/>
    </source>
</evidence>
<keyword evidence="2 5" id="KW-0812">Transmembrane</keyword>
<reference evidence="6 7" key="1">
    <citation type="submission" date="2024-09" db="EMBL/GenBank/DDBJ databases">
        <authorList>
            <person name="Sun Q."/>
            <person name="Mori K."/>
        </authorList>
    </citation>
    <scope>NUCLEOTIDE SEQUENCE [LARGE SCALE GENOMIC DNA]</scope>
    <source>
        <strain evidence="6 7">KCTC 22789</strain>
    </source>
</reference>
<keyword evidence="3 5" id="KW-1133">Transmembrane helix</keyword>
<protein>
    <submittedName>
        <fullName evidence="6">EI24 domain-containing protein</fullName>
    </submittedName>
</protein>
<keyword evidence="7" id="KW-1185">Reference proteome</keyword>
<gene>
    <name evidence="6" type="ORF">ACFFII_00435</name>
</gene>
<evidence type="ECO:0000256" key="5">
    <source>
        <dbReference type="SAM" id="Phobius"/>
    </source>
</evidence>
<dbReference type="InterPro" id="IPR059112">
    <property type="entry name" value="CysZ/EI24"/>
</dbReference>
<comment type="caution">
    <text evidence="6">The sequence shown here is derived from an EMBL/GenBank/DDBJ whole genome shotgun (WGS) entry which is preliminary data.</text>
</comment>
<feature type="transmembrane region" description="Helical" evidence="5">
    <location>
        <begin position="67"/>
        <end position="95"/>
    </location>
</feature>
<dbReference type="EMBL" id="JBHLWE010000002">
    <property type="protein sequence ID" value="MFC0339233.1"/>
    <property type="molecule type" value="Genomic_DNA"/>
</dbReference>
<sequence length="230" mass="24193">MISAVRALALGILDLFRPRIFAVVATGVALTLGLFIALQVLAFWALRAWGPESISLPWLGSVPIGEALSWGSLALFPLMSLFLAAPVAASFAGLFSEQVSERVEAAHLYPRGRGLGFLEGLSDSLVVLGAVVLVSIAVLVVTPFVGPLAPVLFYGANGWLLGREFFHMAARRHLPAEGADALRRDRGGAVTALGIGIALLLTVPLLNIVVPVLAAAAYTHLFHIVSAKRG</sequence>
<evidence type="ECO:0000313" key="7">
    <source>
        <dbReference type="Proteomes" id="UP001589799"/>
    </source>
</evidence>
<evidence type="ECO:0000256" key="2">
    <source>
        <dbReference type="ARBA" id="ARBA00022692"/>
    </source>
</evidence>
<feature type="transmembrane region" description="Helical" evidence="5">
    <location>
        <begin position="116"/>
        <end position="138"/>
    </location>
</feature>
<comment type="subcellular location">
    <subcellularLocation>
        <location evidence="1">Membrane</location>
        <topology evidence="1">Multi-pass membrane protein</topology>
    </subcellularLocation>
</comment>
<keyword evidence="4 5" id="KW-0472">Membrane</keyword>
<dbReference type="RefSeq" id="WP_377696905.1">
    <property type="nucleotide sequence ID" value="NZ_JBHLWE010000002.1"/>
</dbReference>
<proteinExistence type="predicted"/>
<feature type="transmembrane region" description="Helical" evidence="5">
    <location>
        <begin position="192"/>
        <end position="218"/>
    </location>
</feature>
<accession>A0ABV6HZ55</accession>
<evidence type="ECO:0000256" key="4">
    <source>
        <dbReference type="ARBA" id="ARBA00023136"/>
    </source>
</evidence>
<dbReference type="Proteomes" id="UP001589799">
    <property type="component" value="Unassembled WGS sequence"/>
</dbReference>
<feature type="transmembrane region" description="Helical" evidence="5">
    <location>
        <begin position="20"/>
        <end position="47"/>
    </location>
</feature>
<evidence type="ECO:0000256" key="1">
    <source>
        <dbReference type="ARBA" id="ARBA00004141"/>
    </source>
</evidence>